<evidence type="ECO:0000313" key="3">
    <source>
        <dbReference type="Proteomes" id="UP000233837"/>
    </source>
</evidence>
<evidence type="ECO:0000313" key="2">
    <source>
        <dbReference type="EMBL" id="PKU61351.1"/>
    </source>
</evidence>
<feature type="compositionally biased region" description="Basic residues" evidence="1">
    <location>
        <begin position="1"/>
        <end position="17"/>
    </location>
</feature>
<feature type="region of interest" description="Disordered" evidence="1">
    <location>
        <begin position="118"/>
        <end position="154"/>
    </location>
</feature>
<protein>
    <submittedName>
        <fullName evidence="2">Uncharacterized protein</fullName>
    </submittedName>
</protein>
<accession>A0A2I0VD68</accession>
<feature type="compositionally biased region" description="Basic and acidic residues" evidence="1">
    <location>
        <begin position="119"/>
        <end position="135"/>
    </location>
</feature>
<keyword evidence="3" id="KW-1185">Reference proteome</keyword>
<name>A0A2I0VD68_9ASPA</name>
<sequence>MIKKKKKKKKKTVRQQHPKKEDPINSFQHELPAKTQKEKEIVEKERKEKNLASLKAPTTAITNGPARNTPQENIRITLKRDIGKNFQIMIPIQNKKNQLAENGKFERTHLYNILPSTKAEPDRLRMPEKVRKTDQAPRTLSPPNELQKINDRME</sequence>
<reference evidence="2 3" key="1">
    <citation type="journal article" date="2016" name="Sci. Rep.">
        <title>The Dendrobium catenatum Lindl. genome sequence provides insights into polysaccharide synthase, floral development and adaptive evolution.</title>
        <authorList>
            <person name="Zhang G.Q."/>
            <person name="Xu Q."/>
            <person name="Bian C."/>
            <person name="Tsai W.C."/>
            <person name="Yeh C.M."/>
            <person name="Liu K.W."/>
            <person name="Yoshida K."/>
            <person name="Zhang L.S."/>
            <person name="Chang S.B."/>
            <person name="Chen F."/>
            <person name="Shi Y."/>
            <person name="Su Y.Y."/>
            <person name="Zhang Y.Q."/>
            <person name="Chen L.J."/>
            <person name="Yin Y."/>
            <person name="Lin M."/>
            <person name="Huang H."/>
            <person name="Deng H."/>
            <person name="Wang Z.W."/>
            <person name="Zhu S.L."/>
            <person name="Zhao X."/>
            <person name="Deng C."/>
            <person name="Niu S.C."/>
            <person name="Huang J."/>
            <person name="Wang M."/>
            <person name="Liu G.H."/>
            <person name="Yang H.J."/>
            <person name="Xiao X.J."/>
            <person name="Hsiao Y.Y."/>
            <person name="Wu W.L."/>
            <person name="Chen Y.Y."/>
            <person name="Mitsuda N."/>
            <person name="Ohme-Takagi M."/>
            <person name="Luo Y.B."/>
            <person name="Van de Peer Y."/>
            <person name="Liu Z.J."/>
        </authorList>
    </citation>
    <scope>NUCLEOTIDE SEQUENCE [LARGE SCALE GENOMIC DNA]</scope>
    <source>
        <tissue evidence="2">The whole plant</tissue>
    </source>
</reference>
<feature type="compositionally biased region" description="Polar residues" evidence="1">
    <location>
        <begin position="59"/>
        <end position="70"/>
    </location>
</feature>
<organism evidence="2 3">
    <name type="scientific">Dendrobium catenatum</name>
    <dbReference type="NCBI Taxonomy" id="906689"/>
    <lineage>
        <taxon>Eukaryota</taxon>
        <taxon>Viridiplantae</taxon>
        <taxon>Streptophyta</taxon>
        <taxon>Embryophyta</taxon>
        <taxon>Tracheophyta</taxon>
        <taxon>Spermatophyta</taxon>
        <taxon>Magnoliopsida</taxon>
        <taxon>Liliopsida</taxon>
        <taxon>Asparagales</taxon>
        <taxon>Orchidaceae</taxon>
        <taxon>Epidendroideae</taxon>
        <taxon>Malaxideae</taxon>
        <taxon>Dendrobiinae</taxon>
        <taxon>Dendrobium</taxon>
    </lineage>
</organism>
<dbReference type="AlphaFoldDB" id="A0A2I0VD68"/>
<dbReference type="Proteomes" id="UP000233837">
    <property type="component" value="Unassembled WGS sequence"/>
</dbReference>
<feature type="compositionally biased region" description="Basic and acidic residues" evidence="1">
    <location>
        <begin position="31"/>
        <end position="50"/>
    </location>
</feature>
<evidence type="ECO:0000256" key="1">
    <source>
        <dbReference type="SAM" id="MobiDB-lite"/>
    </source>
</evidence>
<feature type="region of interest" description="Disordered" evidence="1">
    <location>
        <begin position="1"/>
        <end position="70"/>
    </location>
</feature>
<proteinExistence type="predicted"/>
<dbReference type="EMBL" id="KZ503797">
    <property type="protein sequence ID" value="PKU61351.1"/>
    <property type="molecule type" value="Genomic_DNA"/>
</dbReference>
<gene>
    <name evidence="2" type="ORF">MA16_Dca026580</name>
</gene>
<reference evidence="2 3" key="2">
    <citation type="journal article" date="2017" name="Nature">
        <title>The Apostasia genome and the evolution of orchids.</title>
        <authorList>
            <person name="Zhang G.Q."/>
            <person name="Liu K.W."/>
            <person name="Li Z."/>
            <person name="Lohaus R."/>
            <person name="Hsiao Y.Y."/>
            <person name="Niu S.C."/>
            <person name="Wang J.Y."/>
            <person name="Lin Y.C."/>
            <person name="Xu Q."/>
            <person name="Chen L.J."/>
            <person name="Yoshida K."/>
            <person name="Fujiwara S."/>
            <person name="Wang Z.W."/>
            <person name="Zhang Y.Q."/>
            <person name="Mitsuda N."/>
            <person name="Wang M."/>
            <person name="Liu G.H."/>
            <person name="Pecoraro L."/>
            <person name="Huang H.X."/>
            <person name="Xiao X.J."/>
            <person name="Lin M."/>
            <person name="Wu X.Y."/>
            <person name="Wu W.L."/>
            <person name="Chen Y.Y."/>
            <person name="Chang S.B."/>
            <person name="Sakamoto S."/>
            <person name="Ohme-Takagi M."/>
            <person name="Yagi M."/>
            <person name="Zeng S.J."/>
            <person name="Shen C.Y."/>
            <person name="Yeh C.M."/>
            <person name="Luo Y.B."/>
            <person name="Tsai W.C."/>
            <person name="Van de Peer Y."/>
            <person name="Liu Z.J."/>
        </authorList>
    </citation>
    <scope>NUCLEOTIDE SEQUENCE [LARGE SCALE GENOMIC DNA]</scope>
    <source>
        <tissue evidence="2">The whole plant</tissue>
    </source>
</reference>